<dbReference type="Proteomes" id="UP000326881">
    <property type="component" value="Chromosome"/>
</dbReference>
<dbReference type="AlphaFoldDB" id="A0A5Q0CE19"/>
<reference evidence="1 2" key="1">
    <citation type="submission" date="2019-08" db="EMBL/GenBank/DDBJ databases">
        <title>Prosopis cineraria nodule microbiome.</title>
        <authorList>
            <person name="Ali R."/>
            <person name="Chaluvadi S.R."/>
            <person name="Wang X."/>
        </authorList>
    </citation>
    <scope>NUCLEOTIDE SEQUENCE [LARGE SCALE GENOMIC DNA]</scope>
    <source>
        <strain evidence="1 2">BG7</strain>
    </source>
</reference>
<accession>A0A5Q0CE19</accession>
<dbReference type="RefSeq" id="WP_153272382.1">
    <property type="nucleotide sequence ID" value="NZ_CP043498.1"/>
</dbReference>
<gene>
    <name evidence="1" type="ORF">FZ934_06980</name>
</gene>
<dbReference type="OrthoDB" id="8403716at2"/>
<proteinExistence type="predicted"/>
<dbReference type="KEGG" id="rgr:FZ934_06980"/>
<evidence type="ECO:0000313" key="1">
    <source>
        <dbReference type="EMBL" id="QFY62380.1"/>
    </source>
</evidence>
<keyword evidence="2" id="KW-1185">Reference proteome</keyword>
<name>A0A5Q0CE19_9HYPH</name>
<protein>
    <submittedName>
        <fullName evidence="1">Uncharacterized protein</fullName>
    </submittedName>
</protein>
<sequence length="89" mass="9597">MSVSLISISADTAVVALESLKIPKRVPASIAAKEARRVAERREKVDAGADIDDTASIIQSTEVALDLMTMGQRQPQASLNQALKLYEED</sequence>
<evidence type="ECO:0000313" key="2">
    <source>
        <dbReference type="Proteomes" id="UP000326881"/>
    </source>
</evidence>
<dbReference type="EMBL" id="CP043498">
    <property type="protein sequence ID" value="QFY62380.1"/>
    <property type="molecule type" value="Genomic_DNA"/>
</dbReference>
<organism evidence="1 2">
    <name type="scientific">Rhizobium grahamii</name>
    <dbReference type="NCBI Taxonomy" id="1120045"/>
    <lineage>
        <taxon>Bacteria</taxon>
        <taxon>Pseudomonadati</taxon>
        <taxon>Pseudomonadota</taxon>
        <taxon>Alphaproteobacteria</taxon>
        <taxon>Hyphomicrobiales</taxon>
        <taxon>Rhizobiaceae</taxon>
        <taxon>Rhizobium/Agrobacterium group</taxon>
        <taxon>Rhizobium</taxon>
    </lineage>
</organism>